<evidence type="ECO:0000313" key="2">
    <source>
        <dbReference type="Proteomes" id="UP000235081"/>
    </source>
</evidence>
<dbReference type="Proteomes" id="UP000235081">
    <property type="component" value="Unassembled WGS sequence"/>
</dbReference>
<accession>A0A2N6L9B8</accession>
<organism evidence="1 2">
    <name type="scientific">Fischerella thermalis CCMEE 5318</name>
    <dbReference type="NCBI Taxonomy" id="2019666"/>
    <lineage>
        <taxon>Bacteria</taxon>
        <taxon>Bacillati</taxon>
        <taxon>Cyanobacteriota</taxon>
        <taxon>Cyanophyceae</taxon>
        <taxon>Nostocales</taxon>
        <taxon>Hapalosiphonaceae</taxon>
        <taxon>Fischerella</taxon>
    </lineage>
</organism>
<dbReference type="SUPFAM" id="SSF101898">
    <property type="entry name" value="NHL repeat"/>
    <property type="match status" value="1"/>
</dbReference>
<dbReference type="RefSeq" id="WP_146008745.1">
    <property type="nucleotide sequence ID" value="NZ_NMQE01000653.1"/>
</dbReference>
<sequence length="390" mass="43780">MRKNMLMRAIAGISSYAFAIMTGLFVISFATHAYALQTSPQHGTLVKVPYGEDPDRLRVHFPGAAQLGDDIVKPLHGGGPTTFCVSWDGKLFYIADPLRVYDKHLKPPTEHAEGVVPWIQVYNRDGQLVRTIRLTKGGYPSRIRVDEQGQVYVDDAKHGVVVYHSDGSYNEFRSRTIADALKRAAAENQLNLGATSPEFLEVDRAGRVYFLAYKVTSQQGNTSNLEACLLIIHPDGGVNLLDYDTYRPAGIDKYRGELIIGDYDSPDAGDGFRVSFTIYNSPDENPDNVFERDTITLSKEDTYKWVRPDGQASRKIRWHLDISNRVPNVWDGFVGTLNLERHMAIATDETGNLYRVFTSTNLHWLRVSDPNDARRGISLMDGFCIVQFTP</sequence>
<protein>
    <submittedName>
        <fullName evidence="1">Uncharacterized protein</fullName>
    </submittedName>
</protein>
<dbReference type="InterPro" id="IPR011042">
    <property type="entry name" value="6-blade_b-propeller_TolB-like"/>
</dbReference>
<dbReference type="AlphaFoldDB" id="A0A2N6L9B8"/>
<dbReference type="EMBL" id="NMQE01000653">
    <property type="protein sequence ID" value="PMB18905.1"/>
    <property type="molecule type" value="Genomic_DNA"/>
</dbReference>
<name>A0A2N6L9B8_9CYAN</name>
<gene>
    <name evidence="1" type="ORF">CEN46_19885</name>
</gene>
<proteinExistence type="predicted"/>
<feature type="non-terminal residue" evidence="1">
    <location>
        <position position="390"/>
    </location>
</feature>
<dbReference type="Gene3D" id="2.120.10.30">
    <property type="entry name" value="TolB, C-terminal domain"/>
    <property type="match status" value="1"/>
</dbReference>
<evidence type="ECO:0000313" key="1">
    <source>
        <dbReference type="EMBL" id="PMB18905.1"/>
    </source>
</evidence>
<comment type="caution">
    <text evidence="1">The sequence shown here is derived from an EMBL/GenBank/DDBJ whole genome shotgun (WGS) entry which is preliminary data.</text>
</comment>
<reference evidence="1 2" key="1">
    <citation type="submission" date="2017-07" db="EMBL/GenBank/DDBJ databases">
        <title>Genomes of Fischerella (Mastigocladus) sp. strains.</title>
        <authorList>
            <person name="Miller S.R."/>
        </authorList>
    </citation>
    <scope>NUCLEOTIDE SEQUENCE [LARGE SCALE GENOMIC DNA]</scope>
    <source>
        <strain evidence="1 2">CCMEE 5318</strain>
    </source>
</reference>